<dbReference type="PANTHER" id="PTHR46769:SF1">
    <property type="entry name" value="FIBROCYSTIN"/>
    <property type="match status" value="1"/>
</dbReference>
<dbReference type="InterPro" id="IPR052387">
    <property type="entry name" value="Fibrocystin"/>
</dbReference>
<feature type="domain" description="CEMIP beta-helix" evidence="2">
    <location>
        <begin position="1"/>
        <end position="39"/>
    </location>
</feature>
<feature type="non-terminal residue" evidence="3">
    <location>
        <position position="41"/>
    </location>
</feature>
<feature type="non-terminal residue" evidence="3">
    <location>
        <position position="1"/>
    </location>
</feature>
<accession>A0A1B8YB41</accession>
<dbReference type="AlphaFoldDB" id="A0A1B8YB41"/>
<dbReference type="Pfam" id="PF24606">
    <property type="entry name" value="CEMIP_beta-hel"/>
    <property type="match status" value="1"/>
</dbReference>
<sequence>SYIRGCAITRSFARGISISGTSAFTLENNVFYDIKGHGLLV</sequence>
<reference evidence="3" key="1">
    <citation type="submission" date="2009-11" db="EMBL/GenBank/DDBJ databases">
        <authorList>
            <consortium name="US DOE Joint Genome Institute (JGI-PGF)"/>
            <person name="Ottilar R."/>
            <person name="Schmutz J."/>
            <person name="Salamov A."/>
            <person name="Cheng J.F."/>
            <person name="Lucas S."/>
            <person name="Pitluck S."/>
            <person name="Gundlach H."/>
            <person name="Guo Y."/>
            <person name="Haberer G."/>
            <person name="Nasrallah J."/>
            <person name="Mayer K.F.X."/>
            <person name="van de Peer Y."/>
            <person name="Weigel D."/>
            <person name="Grigoriev I.V."/>
        </authorList>
    </citation>
    <scope>NUCLEOTIDE SEQUENCE</scope>
    <source>
        <strain evidence="3">Nigerian</strain>
    </source>
</reference>
<evidence type="ECO:0000313" key="3">
    <source>
        <dbReference type="EMBL" id="OCA20143.1"/>
    </source>
</evidence>
<protein>
    <recommendedName>
        <fullName evidence="2">CEMIP beta-helix domain-containing protein</fullName>
    </recommendedName>
</protein>
<name>A0A1B8YB41_XENTR</name>
<evidence type="ECO:0000256" key="1">
    <source>
        <dbReference type="ARBA" id="ARBA00022729"/>
    </source>
</evidence>
<proteinExistence type="predicted"/>
<reference evidence="3" key="2">
    <citation type="journal article" date="2010" name="Science">
        <title>The genome of the Western clawed frog Xenopus tropicalis.</title>
        <authorList>
            <person name="Hellsten U."/>
            <person name="Harland R.M."/>
            <person name="Gilchrist M.J."/>
            <person name="Hendrix D."/>
            <person name="Jurka J."/>
            <person name="Kapitonov V."/>
            <person name="Ovcharenko I."/>
            <person name="Putnam N.H."/>
            <person name="Shu S."/>
            <person name="Taher L."/>
            <person name="Blitz I.L."/>
            <person name="Blumberg B."/>
            <person name="Dichmann D.S."/>
            <person name="Dubchak I."/>
            <person name="Amaya E."/>
            <person name="Detter J.C."/>
            <person name="Fletcher R."/>
            <person name="Gerhard D.S."/>
            <person name="Goodstein D."/>
            <person name="Graves T."/>
            <person name="Grigoriev I.V."/>
            <person name="Grimwood J."/>
            <person name="Kawashima T."/>
            <person name="Lindquist E."/>
            <person name="Lucas S.M."/>
            <person name="Mead P.E."/>
            <person name="Mitros T."/>
            <person name="Ogino H."/>
            <person name="Ohta Y."/>
            <person name="Poliakov A.V."/>
            <person name="Pollet N."/>
            <person name="Robert J."/>
            <person name="Salamov A."/>
            <person name="Sater A.K."/>
            <person name="Schmutz J."/>
            <person name="Terry A."/>
            <person name="Vize P.D."/>
            <person name="Warren W.C."/>
            <person name="Wells D."/>
            <person name="Wills A."/>
            <person name="Wilson R.K."/>
            <person name="Zimmerman L.B."/>
            <person name="Zorn A.M."/>
            <person name="Grainger R."/>
            <person name="Grammer T."/>
            <person name="Khokha M.K."/>
            <person name="Richardson P.M."/>
            <person name="Rokhsar D.S."/>
        </authorList>
    </citation>
    <scope>NUCLEOTIDE SEQUENCE [LARGE SCALE GENOMIC DNA]</scope>
    <source>
        <strain evidence="3">Nigerian</strain>
    </source>
</reference>
<gene>
    <name evidence="3" type="ORF">XENTR_v900261366mg</name>
</gene>
<dbReference type="PANTHER" id="PTHR46769">
    <property type="entry name" value="POLYCYSTIC KIDNEY AND HEPATIC DISEASE 1 (AUTOSOMAL RECESSIVE)-LIKE 1"/>
    <property type="match status" value="1"/>
</dbReference>
<dbReference type="EMBL" id="KV460357">
    <property type="protein sequence ID" value="OCA20143.1"/>
    <property type="molecule type" value="Genomic_DNA"/>
</dbReference>
<dbReference type="InterPro" id="IPR055401">
    <property type="entry name" value="CEMIP_beta-hel_dom"/>
</dbReference>
<organism evidence="3">
    <name type="scientific">Xenopus tropicalis</name>
    <name type="common">Western clawed frog</name>
    <name type="synonym">Silurana tropicalis</name>
    <dbReference type="NCBI Taxonomy" id="8364"/>
    <lineage>
        <taxon>Eukaryota</taxon>
        <taxon>Metazoa</taxon>
        <taxon>Chordata</taxon>
        <taxon>Craniata</taxon>
        <taxon>Vertebrata</taxon>
        <taxon>Euteleostomi</taxon>
        <taxon>Amphibia</taxon>
        <taxon>Batrachia</taxon>
        <taxon>Anura</taxon>
        <taxon>Pipoidea</taxon>
        <taxon>Pipidae</taxon>
        <taxon>Xenopodinae</taxon>
        <taxon>Xenopus</taxon>
        <taxon>Silurana</taxon>
    </lineage>
</organism>
<dbReference type="InterPro" id="IPR011050">
    <property type="entry name" value="Pectin_lyase_fold/virulence"/>
</dbReference>
<keyword evidence="1" id="KW-0732">Signal</keyword>
<dbReference type="SUPFAM" id="SSF51126">
    <property type="entry name" value="Pectin lyase-like"/>
    <property type="match status" value="1"/>
</dbReference>
<evidence type="ECO:0000259" key="2">
    <source>
        <dbReference type="Pfam" id="PF24606"/>
    </source>
</evidence>
<reference evidence="3" key="3">
    <citation type="submission" date="2016-05" db="EMBL/GenBank/DDBJ databases">
        <title>WGS assembly of Xenopus tropicalis.</title>
        <authorList>
            <person name="Sessions A."/>
            <person name="Jenkins J."/>
            <person name="Mitros T."/>
            <person name="Lyons J.T."/>
            <person name="Dichmann D.S."/>
            <person name="Robert J."/>
            <person name="Harland R.M."/>
            <person name="Rokhsar D.S."/>
        </authorList>
    </citation>
    <scope>NUCLEOTIDE SEQUENCE</scope>
    <source>
        <strain evidence="3">Nigerian</strain>
    </source>
</reference>